<dbReference type="eggNOG" id="COG2346">
    <property type="taxonomic scope" value="Bacteria"/>
</dbReference>
<dbReference type="SUPFAM" id="SSF46458">
    <property type="entry name" value="Globin-like"/>
    <property type="match status" value="1"/>
</dbReference>
<keyword evidence="1" id="KW-0813">Transport</keyword>
<evidence type="ECO:0000256" key="3">
    <source>
        <dbReference type="ARBA" id="ARBA00022723"/>
    </source>
</evidence>
<dbReference type="EMBL" id="GL883077">
    <property type="protein sequence ID" value="EGF92296.1"/>
    <property type="molecule type" value="Genomic_DNA"/>
</dbReference>
<evidence type="ECO:0000256" key="1">
    <source>
        <dbReference type="ARBA" id="ARBA00022448"/>
    </source>
</evidence>
<keyword evidence="6" id="KW-1185">Reference proteome</keyword>
<keyword evidence="4" id="KW-0408">Iron</keyword>
<dbReference type="GO" id="GO:0046872">
    <property type="term" value="F:metal ion binding"/>
    <property type="evidence" value="ECO:0007669"/>
    <property type="project" value="UniProtKB-KW"/>
</dbReference>
<dbReference type="InterPro" id="IPR001486">
    <property type="entry name" value="Hemoglobin_trunc"/>
</dbReference>
<dbReference type="STRING" id="715226.ABI_07300"/>
<dbReference type="Gene3D" id="1.10.490.10">
    <property type="entry name" value="Globins"/>
    <property type="match status" value="1"/>
</dbReference>
<dbReference type="Pfam" id="PF01152">
    <property type="entry name" value="Bac_globin"/>
    <property type="match status" value="1"/>
</dbReference>
<evidence type="ECO:0000313" key="6">
    <source>
        <dbReference type="Proteomes" id="UP000006512"/>
    </source>
</evidence>
<accession>F4QLF1</accession>
<keyword evidence="2" id="KW-0349">Heme</keyword>
<gene>
    <name evidence="5" type="ORF">ABI_07300</name>
</gene>
<dbReference type="GO" id="GO:0020037">
    <property type="term" value="F:heme binding"/>
    <property type="evidence" value="ECO:0007669"/>
    <property type="project" value="InterPro"/>
</dbReference>
<proteinExistence type="predicted"/>
<organism evidence="5 6">
    <name type="scientific">Asticcacaulis biprosthecium C19</name>
    <dbReference type="NCBI Taxonomy" id="715226"/>
    <lineage>
        <taxon>Bacteria</taxon>
        <taxon>Pseudomonadati</taxon>
        <taxon>Pseudomonadota</taxon>
        <taxon>Alphaproteobacteria</taxon>
        <taxon>Caulobacterales</taxon>
        <taxon>Caulobacteraceae</taxon>
        <taxon>Asticcacaulis</taxon>
    </lineage>
</organism>
<dbReference type="HOGENOM" id="CLU_104957_1_0_5"/>
<evidence type="ECO:0000313" key="5">
    <source>
        <dbReference type="EMBL" id="EGF92296.1"/>
    </source>
</evidence>
<evidence type="ECO:0000256" key="4">
    <source>
        <dbReference type="ARBA" id="ARBA00023004"/>
    </source>
</evidence>
<reference evidence="6" key="1">
    <citation type="submission" date="2011-03" db="EMBL/GenBank/DDBJ databases">
        <title>Draft genome sequence of Brevundimonas diminuta.</title>
        <authorList>
            <person name="Brown P.J.B."/>
            <person name="Buechlein A."/>
            <person name="Hemmerich C."/>
            <person name="Brun Y.V."/>
        </authorList>
    </citation>
    <scope>NUCLEOTIDE SEQUENCE [LARGE SCALE GENOMIC DNA]</scope>
    <source>
        <strain evidence="6">C19</strain>
    </source>
</reference>
<protein>
    <submittedName>
        <fullName evidence="5">Bacterial-like globin family protein</fullName>
    </submittedName>
</protein>
<name>F4QLF1_9CAUL</name>
<dbReference type="InterPro" id="IPR009050">
    <property type="entry name" value="Globin-like_sf"/>
</dbReference>
<dbReference type="Proteomes" id="UP000006512">
    <property type="component" value="Unassembled WGS sequence"/>
</dbReference>
<evidence type="ECO:0000256" key="2">
    <source>
        <dbReference type="ARBA" id="ARBA00022617"/>
    </source>
</evidence>
<dbReference type="CDD" id="cd08916">
    <property type="entry name" value="TrHb3_P"/>
    <property type="match status" value="1"/>
</dbReference>
<sequence length="145" mass="16744">MSRKESVMTSPHALAAREKIRADAAALDIDQAFIDRLVEEFYARVREHPRLGPIFNNAIHDWPDHLAKLKKFWASVALHSGSYSGRPMQAHLKVKDIEPAHFGEWLYLFEQTLRDLADDEEAVAYFMERAHRIGESLKLGLFFRP</sequence>
<dbReference type="AlphaFoldDB" id="F4QLF1"/>
<keyword evidence="3" id="KW-0479">Metal-binding</keyword>
<dbReference type="GO" id="GO:0019825">
    <property type="term" value="F:oxygen binding"/>
    <property type="evidence" value="ECO:0007669"/>
    <property type="project" value="InterPro"/>
</dbReference>
<dbReference type="InterPro" id="IPR012292">
    <property type="entry name" value="Globin/Proto"/>
</dbReference>